<keyword evidence="8" id="KW-1015">Disulfide bond</keyword>
<keyword evidence="5 9" id="KW-0732">Signal</keyword>
<dbReference type="AlphaFoldDB" id="A0A1S3APF0"/>
<evidence type="ECO:0000313" key="12">
    <source>
        <dbReference type="RefSeq" id="XP_007538244.2"/>
    </source>
</evidence>
<reference evidence="12" key="1">
    <citation type="submission" date="2025-08" db="UniProtKB">
        <authorList>
            <consortium name="RefSeq"/>
        </authorList>
    </citation>
    <scope>IDENTIFICATION</scope>
</reference>
<dbReference type="eggNOG" id="ENOG502TGN0">
    <property type="taxonomic scope" value="Eukaryota"/>
</dbReference>
<comment type="similarity">
    <text evidence="2 9">Belongs to the beta-defensin family.</text>
</comment>
<keyword evidence="3 9" id="KW-0964">Secreted</keyword>
<keyword evidence="7 9" id="KW-0044">Antibiotic</keyword>
<dbReference type="OMA" id="IRIAYCM"/>
<dbReference type="GO" id="GO:0005615">
    <property type="term" value="C:extracellular space"/>
    <property type="evidence" value="ECO:0007669"/>
    <property type="project" value="TreeGrafter"/>
</dbReference>
<dbReference type="Proteomes" id="UP001652624">
    <property type="component" value="Chromosome 4"/>
</dbReference>
<evidence type="ECO:0000259" key="10">
    <source>
        <dbReference type="Pfam" id="PF13841"/>
    </source>
</evidence>
<keyword evidence="4 9" id="KW-0929">Antimicrobial</keyword>
<dbReference type="RefSeq" id="XP_007538244.2">
    <property type="nucleotide sequence ID" value="XM_007538182.2"/>
</dbReference>
<evidence type="ECO:0000256" key="2">
    <source>
        <dbReference type="ARBA" id="ARBA00007371"/>
    </source>
</evidence>
<feature type="domain" description="Beta-defensin" evidence="10">
    <location>
        <begin position="34"/>
        <end position="64"/>
    </location>
</feature>
<dbReference type="GO" id="GO:0042056">
    <property type="term" value="F:chemoattractant activity"/>
    <property type="evidence" value="ECO:0007669"/>
    <property type="project" value="TreeGrafter"/>
</dbReference>
<dbReference type="InterPro" id="IPR025933">
    <property type="entry name" value="Beta_defensin_dom"/>
</dbReference>
<sequence>MKINLFFFILLFCLTVLPARKSYSQYDELDLTRECRKGNGRCKVECQENEIRIAFCIKFATHCCLER</sequence>
<dbReference type="GO" id="GO:0042742">
    <property type="term" value="P:defense response to bacterium"/>
    <property type="evidence" value="ECO:0007669"/>
    <property type="project" value="UniProtKB-UniRule"/>
</dbReference>
<evidence type="ECO:0000256" key="7">
    <source>
        <dbReference type="ARBA" id="ARBA00023022"/>
    </source>
</evidence>
<organism evidence="11 12">
    <name type="scientific">Erinaceus europaeus</name>
    <name type="common">Western European hedgehog</name>
    <dbReference type="NCBI Taxonomy" id="9365"/>
    <lineage>
        <taxon>Eukaryota</taxon>
        <taxon>Metazoa</taxon>
        <taxon>Chordata</taxon>
        <taxon>Craniata</taxon>
        <taxon>Vertebrata</taxon>
        <taxon>Euteleostomi</taxon>
        <taxon>Mammalia</taxon>
        <taxon>Eutheria</taxon>
        <taxon>Laurasiatheria</taxon>
        <taxon>Eulipotyphla</taxon>
        <taxon>Erinaceidae</taxon>
        <taxon>Erinaceinae</taxon>
        <taxon>Erinaceus</taxon>
    </lineage>
</organism>
<evidence type="ECO:0000256" key="8">
    <source>
        <dbReference type="ARBA" id="ARBA00023157"/>
    </source>
</evidence>
<dbReference type="STRING" id="9365.ENSEEUP00000010228"/>
<evidence type="ECO:0000256" key="9">
    <source>
        <dbReference type="RuleBase" id="RU231113"/>
    </source>
</evidence>
<evidence type="ECO:0000256" key="3">
    <source>
        <dbReference type="ARBA" id="ARBA00022525"/>
    </source>
</evidence>
<evidence type="ECO:0000313" key="11">
    <source>
        <dbReference type="Proteomes" id="UP001652624"/>
    </source>
</evidence>
<dbReference type="Gene3D" id="3.10.360.10">
    <property type="entry name" value="Antimicrobial Peptide, Beta-defensin 2, Chain A"/>
    <property type="match status" value="1"/>
</dbReference>
<evidence type="ECO:0000256" key="4">
    <source>
        <dbReference type="ARBA" id="ARBA00022529"/>
    </source>
</evidence>
<protein>
    <recommendedName>
        <fullName evidence="9">Beta-defensin</fullName>
    </recommendedName>
</protein>
<evidence type="ECO:0000256" key="6">
    <source>
        <dbReference type="ARBA" id="ARBA00022940"/>
    </source>
</evidence>
<gene>
    <name evidence="12" type="primary">LOC103127289</name>
</gene>
<dbReference type="Pfam" id="PF13841">
    <property type="entry name" value="Defensin_beta_2"/>
    <property type="match status" value="1"/>
</dbReference>
<evidence type="ECO:0000256" key="1">
    <source>
        <dbReference type="ARBA" id="ARBA00004613"/>
    </source>
</evidence>
<feature type="chain" id="PRO_5045006777" description="Beta-defensin" evidence="9">
    <location>
        <begin position="20"/>
        <end position="67"/>
    </location>
</feature>
<dbReference type="InParanoid" id="A0A1S3APF0"/>
<accession>A0A1S3APF0</accession>
<keyword evidence="6 9" id="KW-0211">Defensin</keyword>
<name>A0A1S3APF0_ERIEU</name>
<dbReference type="GO" id="GO:0060326">
    <property type="term" value="P:cell chemotaxis"/>
    <property type="evidence" value="ECO:0007669"/>
    <property type="project" value="TreeGrafter"/>
</dbReference>
<dbReference type="OrthoDB" id="9827999at2759"/>
<comment type="subcellular location">
    <subcellularLocation>
        <location evidence="1 9">Secreted</location>
    </subcellularLocation>
</comment>
<feature type="signal peptide" evidence="9">
    <location>
        <begin position="1"/>
        <end position="19"/>
    </location>
</feature>
<dbReference type="PANTHER" id="PTHR20515">
    <property type="entry name" value="BETA-DEFENSIN"/>
    <property type="match status" value="1"/>
</dbReference>
<dbReference type="PANTHER" id="PTHR20515:SF19">
    <property type="entry name" value="BETA-DEFENSIN 110"/>
    <property type="match status" value="1"/>
</dbReference>
<dbReference type="GO" id="GO:0045087">
    <property type="term" value="P:innate immune response"/>
    <property type="evidence" value="ECO:0007669"/>
    <property type="project" value="InterPro"/>
</dbReference>
<dbReference type="GO" id="GO:0031731">
    <property type="term" value="F:CCR6 chemokine receptor binding"/>
    <property type="evidence" value="ECO:0007669"/>
    <property type="project" value="TreeGrafter"/>
</dbReference>
<dbReference type="GeneID" id="103127289"/>
<keyword evidence="11" id="KW-1185">Reference proteome</keyword>
<evidence type="ECO:0000256" key="5">
    <source>
        <dbReference type="ARBA" id="ARBA00022729"/>
    </source>
</evidence>
<comment type="function">
    <text evidence="9">Has antibacterial activity.</text>
</comment>
<proteinExistence type="inferred from homology"/>